<comment type="caution">
    <text evidence="1">The sequence shown here is derived from an EMBL/GenBank/DDBJ whole genome shotgun (WGS) entry which is preliminary data.</text>
</comment>
<dbReference type="EMBL" id="PDCK01000041">
    <property type="protein sequence ID" value="PRQ42974.1"/>
    <property type="molecule type" value="Genomic_DNA"/>
</dbReference>
<dbReference type="Proteomes" id="UP000238479">
    <property type="component" value="Chromosome 3"/>
</dbReference>
<protein>
    <submittedName>
        <fullName evidence="1">Uncharacterized protein</fullName>
    </submittedName>
</protein>
<dbReference type="Gramene" id="PRQ42974">
    <property type="protein sequence ID" value="PRQ42974"/>
    <property type="gene ID" value="RchiOBHm_Chr3g0463421"/>
</dbReference>
<reference evidence="1 2" key="1">
    <citation type="journal article" date="2018" name="Nat. Genet.">
        <title>The Rosa genome provides new insights in the design of modern roses.</title>
        <authorList>
            <person name="Bendahmane M."/>
        </authorList>
    </citation>
    <scope>NUCLEOTIDE SEQUENCE [LARGE SCALE GENOMIC DNA]</scope>
    <source>
        <strain evidence="2">cv. Old Blush</strain>
    </source>
</reference>
<keyword evidence="2" id="KW-1185">Reference proteome</keyword>
<dbReference type="AlphaFoldDB" id="A0A2P6R974"/>
<organism evidence="1 2">
    <name type="scientific">Rosa chinensis</name>
    <name type="common">China rose</name>
    <dbReference type="NCBI Taxonomy" id="74649"/>
    <lineage>
        <taxon>Eukaryota</taxon>
        <taxon>Viridiplantae</taxon>
        <taxon>Streptophyta</taxon>
        <taxon>Embryophyta</taxon>
        <taxon>Tracheophyta</taxon>
        <taxon>Spermatophyta</taxon>
        <taxon>Magnoliopsida</taxon>
        <taxon>eudicotyledons</taxon>
        <taxon>Gunneridae</taxon>
        <taxon>Pentapetalae</taxon>
        <taxon>rosids</taxon>
        <taxon>fabids</taxon>
        <taxon>Rosales</taxon>
        <taxon>Rosaceae</taxon>
        <taxon>Rosoideae</taxon>
        <taxon>Rosoideae incertae sedis</taxon>
        <taxon>Rosa</taxon>
    </lineage>
</organism>
<accession>A0A2P6R974</accession>
<proteinExistence type="predicted"/>
<name>A0A2P6R974_ROSCH</name>
<evidence type="ECO:0000313" key="2">
    <source>
        <dbReference type="Proteomes" id="UP000238479"/>
    </source>
</evidence>
<gene>
    <name evidence="1" type="ORF">RchiOBHm_Chr3g0463421</name>
</gene>
<evidence type="ECO:0000313" key="1">
    <source>
        <dbReference type="EMBL" id="PRQ42974.1"/>
    </source>
</evidence>
<sequence>MPPQSLSFPRTETPLTFRKIPSLGNCNVPNVKLPVYESFDGDLAGRARFGAVKVTVENRDFSRFPAIPAVSGHQIGVEDGAAKFWWPSEVVAAGAWGPRAATVGGPWRRPSDFPRRYSELLLDEGSRMRDRLNSTVKYLILCFRGCFRGFIEILRFDLGGSRRIRMNDLEV</sequence>